<gene>
    <name evidence="2" type="ORF">NKR23_g9002</name>
</gene>
<reference evidence="2" key="1">
    <citation type="submission" date="2022-07" db="EMBL/GenBank/DDBJ databases">
        <title>Fungi with potential for degradation of polypropylene.</title>
        <authorList>
            <person name="Gostincar C."/>
        </authorList>
    </citation>
    <scope>NUCLEOTIDE SEQUENCE</scope>
    <source>
        <strain evidence="2">EXF-13308</strain>
    </source>
</reference>
<protein>
    <recommendedName>
        <fullName evidence="4">MADS-box domain-containing protein</fullName>
    </recommendedName>
</protein>
<feature type="compositionally biased region" description="Low complexity" evidence="1">
    <location>
        <begin position="112"/>
        <end position="127"/>
    </location>
</feature>
<feature type="compositionally biased region" description="Basic and acidic residues" evidence="1">
    <location>
        <begin position="1"/>
        <end position="11"/>
    </location>
</feature>
<evidence type="ECO:0000313" key="3">
    <source>
        <dbReference type="Proteomes" id="UP001174694"/>
    </source>
</evidence>
<organism evidence="2 3">
    <name type="scientific">Pleurostoma richardsiae</name>
    <dbReference type="NCBI Taxonomy" id="41990"/>
    <lineage>
        <taxon>Eukaryota</taxon>
        <taxon>Fungi</taxon>
        <taxon>Dikarya</taxon>
        <taxon>Ascomycota</taxon>
        <taxon>Pezizomycotina</taxon>
        <taxon>Sordariomycetes</taxon>
        <taxon>Sordariomycetidae</taxon>
        <taxon>Calosphaeriales</taxon>
        <taxon>Pleurostomataceae</taxon>
        <taxon>Pleurostoma</taxon>
    </lineage>
</organism>
<dbReference type="EMBL" id="JANBVO010000033">
    <property type="protein sequence ID" value="KAJ9137688.1"/>
    <property type="molecule type" value="Genomic_DNA"/>
</dbReference>
<evidence type="ECO:0000313" key="2">
    <source>
        <dbReference type="EMBL" id="KAJ9137688.1"/>
    </source>
</evidence>
<feature type="region of interest" description="Disordered" evidence="1">
    <location>
        <begin position="1"/>
        <end position="20"/>
    </location>
</feature>
<sequence length="229" mass="25823">MRREKPVQEMARKRRKTMHRKTKEFYVKTGGLKIVLYTEDDISGKFMRSIYPEGWDPPFEKMNQNLIELDARQRTKNRVMKARDRSKPSKPEGHRPRTRAQTRSANADKLELLASSTDDSSSPVLSDPFTSPALTRKSPHADSGAGLTDGQTSAEDRSTEWGQEAAVADHGQANSASDGTSPVPSNGARSKGNALWFLRKMFKSPLPQNRRRLQELLDNPPLVHQYSHP</sequence>
<evidence type="ECO:0000256" key="1">
    <source>
        <dbReference type="SAM" id="MobiDB-lite"/>
    </source>
</evidence>
<proteinExistence type="predicted"/>
<dbReference type="AlphaFoldDB" id="A0AA38VKB8"/>
<feature type="compositionally biased region" description="Polar residues" evidence="1">
    <location>
        <begin position="172"/>
        <end position="188"/>
    </location>
</feature>
<accession>A0AA38VKB8</accession>
<name>A0AA38VKB8_9PEZI</name>
<comment type="caution">
    <text evidence="2">The sequence shown here is derived from an EMBL/GenBank/DDBJ whole genome shotgun (WGS) entry which is preliminary data.</text>
</comment>
<evidence type="ECO:0008006" key="4">
    <source>
        <dbReference type="Google" id="ProtNLM"/>
    </source>
</evidence>
<dbReference type="Proteomes" id="UP001174694">
    <property type="component" value="Unassembled WGS sequence"/>
</dbReference>
<keyword evidence="3" id="KW-1185">Reference proteome</keyword>
<feature type="compositionally biased region" description="Basic and acidic residues" evidence="1">
    <location>
        <begin position="81"/>
        <end position="95"/>
    </location>
</feature>
<feature type="region of interest" description="Disordered" evidence="1">
    <location>
        <begin position="70"/>
        <end position="190"/>
    </location>
</feature>